<feature type="transmembrane region" description="Helical" evidence="7">
    <location>
        <begin position="29"/>
        <end position="50"/>
    </location>
</feature>
<dbReference type="Pfam" id="PF01566">
    <property type="entry name" value="Nramp"/>
    <property type="match status" value="1"/>
</dbReference>
<name>A0ABW3KV58_9FLAO</name>
<dbReference type="PANTHER" id="PTHR11706:SF33">
    <property type="entry name" value="NATURAL RESISTANCE-ASSOCIATED MACROPHAGE PROTEIN 2"/>
    <property type="match status" value="1"/>
</dbReference>
<evidence type="ECO:0000256" key="2">
    <source>
        <dbReference type="ARBA" id="ARBA00022448"/>
    </source>
</evidence>
<gene>
    <name evidence="8" type="ORF">ACFQ13_11475</name>
</gene>
<feature type="transmembrane region" description="Helical" evidence="7">
    <location>
        <begin position="395"/>
        <end position="420"/>
    </location>
</feature>
<evidence type="ECO:0000313" key="9">
    <source>
        <dbReference type="Proteomes" id="UP001597086"/>
    </source>
</evidence>
<feature type="transmembrane region" description="Helical" evidence="7">
    <location>
        <begin position="168"/>
        <end position="185"/>
    </location>
</feature>
<evidence type="ECO:0000256" key="3">
    <source>
        <dbReference type="ARBA" id="ARBA00022692"/>
    </source>
</evidence>
<dbReference type="RefSeq" id="WP_386117441.1">
    <property type="nucleotide sequence ID" value="NZ_JBHTKM010000063.1"/>
</dbReference>
<sequence length="424" mass="45899">MNPNNKIMDTSPPSFATKLKKKIKDFGPAFFIIGYVVGTGSVTSMVVSGAKFGLSLSWALLLSCFFTYFLLISISKLTIVTGDTLMFLFKKNFGKPITLFIIIALAVSIISSVIGVMGVVAEVSMEWIAVKTSISFLNKPAIAALFTALLIGLFWTGKHENFIKAMSVMVGFMALAFIFTSFMVIKESGKSIVDFFPELPIGDNTGLIIAGIVGTTMAGVCLASRSILVHEEKWGLNDLKKENKDALSAMVMTFLISLAIMISATGTLYFKGTPVDDATDLMAALGPWAGDFALTLFTLGIIGAGLSSIFPNLLLFPWLIADYSNTPRNMKRPLFKGIVVLVALTGLIVPFLGGKPVWILIASQALSPFVMPLITLFLIILLNKSQLMTSHLPKLGMNLALGATFIFNCYMLYVALVGFIDFVH</sequence>
<comment type="caution">
    <text evidence="8">The sequence shown here is derived from an EMBL/GenBank/DDBJ whole genome shotgun (WGS) entry which is preliminary data.</text>
</comment>
<feature type="transmembrane region" description="Helical" evidence="7">
    <location>
        <begin position="249"/>
        <end position="272"/>
    </location>
</feature>
<dbReference type="NCBIfam" id="NF037982">
    <property type="entry name" value="Nramp_1"/>
    <property type="match status" value="1"/>
</dbReference>
<evidence type="ECO:0000256" key="1">
    <source>
        <dbReference type="ARBA" id="ARBA00004141"/>
    </source>
</evidence>
<keyword evidence="6 7" id="KW-0472">Membrane</keyword>
<reference evidence="9" key="1">
    <citation type="journal article" date="2019" name="Int. J. Syst. Evol. Microbiol.">
        <title>The Global Catalogue of Microorganisms (GCM) 10K type strain sequencing project: providing services to taxonomists for standard genome sequencing and annotation.</title>
        <authorList>
            <consortium name="The Broad Institute Genomics Platform"/>
            <consortium name="The Broad Institute Genome Sequencing Center for Infectious Disease"/>
            <person name="Wu L."/>
            <person name="Ma J."/>
        </authorList>
    </citation>
    <scope>NUCLEOTIDE SEQUENCE [LARGE SCALE GENOMIC DNA]</scope>
    <source>
        <strain evidence="9">CCUG 56098</strain>
    </source>
</reference>
<dbReference type="PANTHER" id="PTHR11706">
    <property type="entry name" value="SOLUTE CARRIER PROTEIN FAMILY 11 MEMBER"/>
    <property type="match status" value="1"/>
</dbReference>
<keyword evidence="2" id="KW-0813">Transport</keyword>
<evidence type="ECO:0000256" key="6">
    <source>
        <dbReference type="ARBA" id="ARBA00023136"/>
    </source>
</evidence>
<dbReference type="InterPro" id="IPR001046">
    <property type="entry name" value="NRAMP_fam"/>
</dbReference>
<feature type="transmembrane region" description="Helical" evidence="7">
    <location>
        <begin position="358"/>
        <end position="383"/>
    </location>
</feature>
<evidence type="ECO:0000313" key="8">
    <source>
        <dbReference type="EMBL" id="MFD1016543.1"/>
    </source>
</evidence>
<dbReference type="Proteomes" id="UP001597086">
    <property type="component" value="Unassembled WGS sequence"/>
</dbReference>
<feature type="transmembrane region" description="Helical" evidence="7">
    <location>
        <begin position="292"/>
        <end position="321"/>
    </location>
</feature>
<keyword evidence="4" id="KW-0769">Symport</keyword>
<feature type="transmembrane region" description="Helical" evidence="7">
    <location>
        <begin position="140"/>
        <end position="156"/>
    </location>
</feature>
<feature type="transmembrane region" description="Helical" evidence="7">
    <location>
        <begin position="333"/>
        <end position="352"/>
    </location>
</feature>
<organism evidence="8 9">
    <name type="scientific">Winogradskyella rapida</name>
    <dbReference type="NCBI Taxonomy" id="549701"/>
    <lineage>
        <taxon>Bacteria</taxon>
        <taxon>Pseudomonadati</taxon>
        <taxon>Bacteroidota</taxon>
        <taxon>Flavobacteriia</taxon>
        <taxon>Flavobacteriales</taxon>
        <taxon>Flavobacteriaceae</taxon>
        <taxon>Winogradskyella</taxon>
    </lineage>
</organism>
<evidence type="ECO:0000256" key="5">
    <source>
        <dbReference type="ARBA" id="ARBA00022989"/>
    </source>
</evidence>
<feature type="transmembrane region" description="Helical" evidence="7">
    <location>
        <begin position="97"/>
        <end position="120"/>
    </location>
</feature>
<keyword evidence="9" id="KW-1185">Reference proteome</keyword>
<evidence type="ECO:0000256" key="4">
    <source>
        <dbReference type="ARBA" id="ARBA00022847"/>
    </source>
</evidence>
<proteinExistence type="predicted"/>
<protein>
    <submittedName>
        <fullName evidence="8">Nramp family divalent metal transporter</fullName>
    </submittedName>
</protein>
<dbReference type="EMBL" id="JBHTKM010000063">
    <property type="protein sequence ID" value="MFD1016543.1"/>
    <property type="molecule type" value="Genomic_DNA"/>
</dbReference>
<accession>A0ABW3KV58</accession>
<feature type="transmembrane region" description="Helical" evidence="7">
    <location>
        <begin position="56"/>
        <end position="77"/>
    </location>
</feature>
<comment type="subcellular location">
    <subcellularLocation>
        <location evidence="1">Membrane</location>
        <topology evidence="1">Multi-pass membrane protein</topology>
    </subcellularLocation>
</comment>
<keyword evidence="5 7" id="KW-1133">Transmembrane helix</keyword>
<evidence type="ECO:0000256" key="7">
    <source>
        <dbReference type="SAM" id="Phobius"/>
    </source>
</evidence>
<feature type="transmembrane region" description="Helical" evidence="7">
    <location>
        <begin position="205"/>
        <end position="228"/>
    </location>
</feature>
<keyword evidence="3 7" id="KW-0812">Transmembrane</keyword>